<dbReference type="OrthoDB" id="1932527at2759"/>
<dbReference type="Proteomes" id="UP001652660">
    <property type="component" value="Chromosome 2c"/>
</dbReference>
<reference evidence="2" key="1">
    <citation type="journal article" date="2025" name="Foods">
        <title>Unveiling the Microbial Signatures of Arabica Coffee Cherries: Insights into Ripeness Specific Diversity, Functional Traits, and Implications for Quality and Safety.</title>
        <authorList>
            <consortium name="RefSeq"/>
            <person name="Tenea G.N."/>
            <person name="Cifuentes V."/>
            <person name="Reyes P."/>
            <person name="Cevallos-Vallejos M."/>
        </authorList>
    </citation>
    <scope>NUCLEOTIDE SEQUENCE [LARGE SCALE GENOMIC DNA]</scope>
</reference>
<proteinExistence type="predicted"/>
<evidence type="ECO:0000259" key="1">
    <source>
        <dbReference type="PROSITE" id="PS50878"/>
    </source>
</evidence>
<evidence type="ECO:0000313" key="3">
    <source>
        <dbReference type="RefSeq" id="XP_027102950.1"/>
    </source>
</evidence>
<dbReference type="InterPro" id="IPR000477">
    <property type="entry name" value="RT_dom"/>
</dbReference>
<dbReference type="CDD" id="cd01650">
    <property type="entry name" value="RT_nLTR_like"/>
    <property type="match status" value="1"/>
</dbReference>
<dbReference type="PANTHER" id="PTHR46890">
    <property type="entry name" value="NON-LTR RETROLELEMENT REVERSE TRANSCRIPTASE-LIKE PROTEIN-RELATED"/>
    <property type="match status" value="1"/>
</dbReference>
<feature type="domain" description="Reverse transcriptase" evidence="1">
    <location>
        <begin position="329"/>
        <end position="611"/>
    </location>
</feature>
<sequence>MLRFDECVVAEAMNKAGGMALLWKEDVTVKEVLMSAFTIEAHVEDQEANIDWWFIGLYASCDNQMIDIGFEGHPWTWCNNWEVEGEIKQRLDRGLCSYSWYQTFEQVKCQHMETYASDHSMIIIDTRPRPGKRKKRFYFEKRWLKREDIGEVIRTAWELQTEGSRMFQGYQCQQRQSSNAKGEAYREEEVYWSQKARIQWLREGDKNTKFFHATVKGRRRRNRMNKLQREDGSWTESEDELSYEVANYYRKLLTSRGEGDLTEVLEGIPNTITMEMNENLIKPVEEEEIKYALFSMSPDKAPGADGMSPIFFQKFWDIIKKDVINAVQTFFHNGHLLKSVNHTVITLIPKVLNPTSLNQYRPISLCNTVYKIIAKILANRLKNVLHCCICKNQSAFIPGRQILDNIMLSHEYLHYLKNKMQGKDGFMAVKLDMSKAYDRVEWSFLDAMMTKMGFHNKWRNWIMECLRTVTYSFSINGDVKEYVIPGRGIRQGDPLSPYLFLLCSEGFSSLIRQAAGNKRISGMRICRQGPSLTHLFFADDSLIFCKANEQQATELMRVLQVYATASGQLINLDKSSILFSKNMCPHKKHHICHIMGNMQQVNQGKYLGLPMVVTRTKEQIFGFVRTNIHHRILKWKNRLLRAAGKETMLKSVSMAMPTYTMSCFKIPKRLCKDISSLMSNYWWGEANGKNKVWRILTSPNLLVSKVLKAKYFPRSSIFECKTPNNASWIWRGLMAARKVVEQGVRKRIGNGRTTQIWEDRWIPDTTTGRVTTMKQWDSRLHKVEDLIIQKRWNRNLVFQYFNKEDAERILSIPISLVGREDSYFWIHGEDGRYSVSSGYKLLVSNKERSQEESQREVSTSWGKQTHKMWKVIWRLKLKHKLKMFLWKCLNNALPVMELIHGRTKTGDPICRRCGEEVETVEHLLLNCRETKHIWHIAPIQWEGMQEHHGCFKRWWISVTEARHRLAGSQHLALTVNILWQIWKARNDMEFTGKVHQPWKIIKKAQEEWLQFDEVAKMEARMSTGETSTHNNEDQHLEPEEGTVKMIVAATRQTDKPILGIGITAAERNQEPMIGWALNERSLGVQLVDDAVALKLAMCKATTLHQRKVQFQVKNRQLLNHIRTQKASDSRIATLVEDIVQLKRLFHMCSFCLTSSDKNYLSSSISMYALGITIDEELMFPRC</sequence>
<dbReference type="GeneID" id="113724226"/>
<keyword evidence="2" id="KW-1185">Reference proteome</keyword>
<dbReference type="PROSITE" id="PS50878">
    <property type="entry name" value="RT_POL"/>
    <property type="match status" value="1"/>
</dbReference>
<dbReference type="RefSeq" id="XP_027102950.1">
    <property type="nucleotide sequence ID" value="XM_027247149.1"/>
</dbReference>
<protein>
    <recommendedName>
        <fullName evidence="1">Reverse transcriptase domain-containing protein</fullName>
    </recommendedName>
</protein>
<name>A0A6P6VKG3_COFAR</name>
<dbReference type="SUPFAM" id="SSF56672">
    <property type="entry name" value="DNA/RNA polymerases"/>
    <property type="match status" value="1"/>
</dbReference>
<organism evidence="2 3">
    <name type="scientific">Coffea arabica</name>
    <name type="common">Arabian coffee</name>
    <dbReference type="NCBI Taxonomy" id="13443"/>
    <lineage>
        <taxon>Eukaryota</taxon>
        <taxon>Viridiplantae</taxon>
        <taxon>Streptophyta</taxon>
        <taxon>Embryophyta</taxon>
        <taxon>Tracheophyta</taxon>
        <taxon>Spermatophyta</taxon>
        <taxon>Magnoliopsida</taxon>
        <taxon>eudicotyledons</taxon>
        <taxon>Gunneridae</taxon>
        <taxon>Pentapetalae</taxon>
        <taxon>asterids</taxon>
        <taxon>lamiids</taxon>
        <taxon>Gentianales</taxon>
        <taxon>Rubiaceae</taxon>
        <taxon>Ixoroideae</taxon>
        <taxon>Gardenieae complex</taxon>
        <taxon>Bertiereae - Coffeeae clade</taxon>
        <taxon>Coffeeae</taxon>
        <taxon>Coffea</taxon>
    </lineage>
</organism>
<dbReference type="AlphaFoldDB" id="A0A6P6VKG3"/>
<dbReference type="InterPro" id="IPR026960">
    <property type="entry name" value="RVT-Znf"/>
</dbReference>
<gene>
    <name evidence="3" type="primary">LOC113724226</name>
</gene>
<reference evidence="3" key="2">
    <citation type="submission" date="2025-08" db="UniProtKB">
        <authorList>
            <consortium name="RefSeq"/>
        </authorList>
    </citation>
    <scope>IDENTIFICATION</scope>
    <source>
        <tissue evidence="3">Leaves</tissue>
    </source>
</reference>
<dbReference type="InterPro" id="IPR052343">
    <property type="entry name" value="Retrotransposon-Effector_Assoc"/>
</dbReference>
<dbReference type="Pfam" id="PF00078">
    <property type="entry name" value="RVT_1"/>
    <property type="match status" value="1"/>
</dbReference>
<dbReference type="PANTHER" id="PTHR46890:SF48">
    <property type="entry name" value="RNA-DIRECTED DNA POLYMERASE"/>
    <property type="match status" value="1"/>
</dbReference>
<dbReference type="Pfam" id="PF13966">
    <property type="entry name" value="zf-RVT"/>
    <property type="match status" value="1"/>
</dbReference>
<dbReference type="InterPro" id="IPR043502">
    <property type="entry name" value="DNA/RNA_pol_sf"/>
</dbReference>
<accession>A0A6P6VKG3</accession>
<evidence type="ECO:0000313" key="2">
    <source>
        <dbReference type="Proteomes" id="UP001652660"/>
    </source>
</evidence>